<sequence>MSTTNFYFFKFQLLSYVSDLIIISNAMLFVNMFFEFKNCFISI</sequence>
<comment type="caution">
    <text evidence="2">The sequence shown here is derived from an EMBL/GenBank/DDBJ whole genome shotgun (WGS) entry which is preliminary data.</text>
</comment>
<dbReference type="HOGENOM" id="CLU_3233309_0_0_9"/>
<dbReference type="AlphaFoldDB" id="E6LHT4"/>
<keyword evidence="3" id="KW-1185">Reference proteome</keyword>
<evidence type="ECO:0000313" key="3">
    <source>
        <dbReference type="Proteomes" id="UP000010296"/>
    </source>
</evidence>
<dbReference type="Proteomes" id="UP000010296">
    <property type="component" value="Unassembled WGS sequence"/>
</dbReference>
<protein>
    <submittedName>
        <fullName evidence="2">Uncharacterized protein</fullName>
    </submittedName>
</protein>
<keyword evidence="1" id="KW-1133">Transmembrane helix</keyword>
<name>E6LHT4_ENTI1</name>
<reference evidence="2 3" key="1">
    <citation type="submission" date="2010-12" db="EMBL/GenBank/DDBJ databases">
        <authorList>
            <person name="Muzny D."/>
            <person name="Qin X."/>
            <person name="Deng J."/>
            <person name="Jiang H."/>
            <person name="Liu Y."/>
            <person name="Qu J."/>
            <person name="Song X.-Z."/>
            <person name="Zhang L."/>
            <person name="Thornton R."/>
            <person name="Coyle M."/>
            <person name="Francisco L."/>
            <person name="Jackson L."/>
            <person name="Javaid M."/>
            <person name="Korchina V."/>
            <person name="Kovar C."/>
            <person name="Mata R."/>
            <person name="Mathew T."/>
            <person name="Ngo R."/>
            <person name="Nguyen L."/>
            <person name="Nguyen N."/>
            <person name="Okwuonu G."/>
            <person name="Ongeri F."/>
            <person name="Pham C."/>
            <person name="Simmons D."/>
            <person name="Wilczek-Boney K."/>
            <person name="Hale W."/>
            <person name="Jakkamsetti A."/>
            <person name="Pham P."/>
            <person name="Ruth R."/>
            <person name="San Lucas F."/>
            <person name="Warren J."/>
            <person name="Zhang J."/>
            <person name="Zhao Z."/>
            <person name="Zhou C."/>
            <person name="Zhu D."/>
            <person name="Lee S."/>
            <person name="Bess C."/>
            <person name="Blankenburg K."/>
            <person name="Forbes L."/>
            <person name="Fu Q."/>
            <person name="Gubbala S."/>
            <person name="Hirani K."/>
            <person name="Jayaseelan J.C."/>
            <person name="Lara F."/>
            <person name="Munidasa M."/>
            <person name="Palculict T."/>
            <person name="Patil S."/>
            <person name="Pu L.-L."/>
            <person name="Saada N."/>
            <person name="Tang L."/>
            <person name="Weissenberger G."/>
            <person name="Zhu Y."/>
            <person name="Hemphill L."/>
            <person name="Shang Y."/>
            <person name="Youmans B."/>
            <person name="Ayvaz T."/>
            <person name="Ross M."/>
            <person name="Santibanez J."/>
            <person name="Aqrawi P."/>
            <person name="Gross S."/>
            <person name="Joshi V."/>
            <person name="Fowler G."/>
            <person name="Nazareth L."/>
            <person name="Reid J."/>
            <person name="Worley K."/>
            <person name="Petrosino J."/>
            <person name="Highlander S."/>
            <person name="Gibbs R."/>
        </authorList>
    </citation>
    <scope>NUCLEOTIDE SEQUENCE [LARGE SCALE GENOMIC DNA]</scope>
    <source>
        <strain evidence="3">DSM 15952 / CCUG 50447 / LMG 22039 / TP 1.5</strain>
    </source>
</reference>
<proteinExistence type="predicted"/>
<accession>E6LHT4</accession>
<evidence type="ECO:0000313" key="2">
    <source>
        <dbReference type="EMBL" id="EFU73194.1"/>
    </source>
</evidence>
<keyword evidence="1" id="KW-0472">Membrane</keyword>
<dbReference type="EMBL" id="AEPV01000074">
    <property type="protein sequence ID" value="EFU73194.1"/>
    <property type="molecule type" value="Genomic_DNA"/>
</dbReference>
<evidence type="ECO:0000256" key="1">
    <source>
        <dbReference type="SAM" id="Phobius"/>
    </source>
</evidence>
<feature type="transmembrane region" description="Helical" evidence="1">
    <location>
        <begin position="13"/>
        <end position="34"/>
    </location>
</feature>
<gene>
    <name evidence="2" type="ORF">HMPREF9088_1924</name>
</gene>
<keyword evidence="1" id="KW-0812">Transmembrane</keyword>
<organism evidence="2 3">
    <name type="scientific">Enterococcus italicus (strain DSM 15952 / CCUG 50447 / LMG 22039 / TP 1.5)</name>
    <dbReference type="NCBI Taxonomy" id="888064"/>
    <lineage>
        <taxon>Bacteria</taxon>
        <taxon>Bacillati</taxon>
        <taxon>Bacillota</taxon>
        <taxon>Bacilli</taxon>
        <taxon>Lactobacillales</taxon>
        <taxon>Enterococcaceae</taxon>
        <taxon>Enterococcus</taxon>
    </lineage>
</organism>